<protein>
    <recommendedName>
        <fullName evidence="5">L domain-like protein</fullName>
    </recommendedName>
</protein>
<sequence>MGRTRRRSTAVVIEGLRATDCTRRLDSSDPEEKFKCIKAESLASPFGASHSVTATGKLPLKTLKSLLNLIHADISLRQLYLSLTVSLLIFVFYLAVMHLQFQDVRAFEVLATARTVLVPPAYVQFMPWLRTQIVNVWIDPTCGDGICQSPNEFPSFGRFGCRADCGAATDTSDMLVYVEVNFENMDVSARIREDLWKRVRWNLCGDIDEQGLLRTSCWYENDQRLVRLRTRWIEKFSIRPGKWYIRVSGDPARAVRGRVMDMLVVETGNTSVQDDGPSAKANILHNDEEFSQGSNFSAGKRHLLSGTLETRTEYTNCINNIAGCTSIHITKYQLVGTIPTEIGTFTSLAKLELSINSIVGTLPTELGSLTGLTQM</sequence>
<keyword evidence="4" id="KW-1185">Reference proteome</keyword>
<accession>A0AAE0BSB0</accession>
<evidence type="ECO:0000256" key="1">
    <source>
        <dbReference type="ARBA" id="ARBA00004430"/>
    </source>
</evidence>
<keyword evidence="2" id="KW-0472">Membrane</keyword>
<evidence type="ECO:0008006" key="5">
    <source>
        <dbReference type="Google" id="ProtNLM"/>
    </source>
</evidence>
<dbReference type="Gene3D" id="3.80.10.10">
    <property type="entry name" value="Ribonuclease Inhibitor"/>
    <property type="match status" value="1"/>
</dbReference>
<dbReference type="AlphaFoldDB" id="A0AAE0BSB0"/>
<evidence type="ECO:0000256" key="2">
    <source>
        <dbReference type="SAM" id="Phobius"/>
    </source>
</evidence>
<dbReference type="InterPro" id="IPR032675">
    <property type="entry name" value="LRR_dom_sf"/>
</dbReference>
<proteinExistence type="predicted"/>
<feature type="transmembrane region" description="Helical" evidence="2">
    <location>
        <begin position="79"/>
        <end position="99"/>
    </location>
</feature>
<dbReference type="EMBL" id="LGRX02033316">
    <property type="protein sequence ID" value="KAK3241772.1"/>
    <property type="molecule type" value="Genomic_DNA"/>
</dbReference>
<organism evidence="3 4">
    <name type="scientific">Cymbomonas tetramitiformis</name>
    <dbReference type="NCBI Taxonomy" id="36881"/>
    <lineage>
        <taxon>Eukaryota</taxon>
        <taxon>Viridiplantae</taxon>
        <taxon>Chlorophyta</taxon>
        <taxon>Pyramimonadophyceae</taxon>
        <taxon>Pyramimonadales</taxon>
        <taxon>Pyramimonadaceae</taxon>
        <taxon>Cymbomonas</taxon>
    </lineage>
</organism>
<evidence type="ECO:0000313" key="4">
    <source>
        <dbReference type="Proteomes" id="UP001190700"/>
    </source>
</evidence>
<comment type="subcellular location">
    <subcellularLocation>
        <location evidence="1">Cytoplasm</location>
        <location evidence="1">Cytoskeleton</location>
        <location evidence="1">Cilium axoneme</location>
    </subcellularLocation>
</comment>
<dbReference type="Proteomes" id="UP001190700">
    <property type="component" value="Unassembled WGS sequence"/>
</dbReference>
<keyword evidence="2" id="KW-0812">Transmembrane</keyword>
<comment type="caution">
    <text evidence="3">The sequence shown here is derived from an EMBL/GenBank/DDBJ whole genome shotgun (WGS) entry which is preliminary data.</text>
</comment>
<reference evidence="3 4" key="1">
    <citation type="journal article" date="2015" name="Genome Biol. Evol.">
        <title>Comparative Genomics of a Bacterivorous Green Alga Reveals Evolutionary Causalities and Consequences of Phago-Mixotrophic Mode of Nutrition.</title>
        <authorList>
            <person name="Burns J.A."/>
            <person name="Paasch A."/>
            <person name="Narechania A."/>
            <person name="Kim E."/>
        </authorList>
    </citation>
    <scope>NUCLEOTIDE SEQUENCE [LARGE SCALE GENOMIC DNA]</scope>
    <source>
        <strain evidence="3 4">PLY_AMNH</strain>
    </source>
</reference>
<name>A0AAE0BSB0_9CHLO</name>
<gene>
    <name evidence="3" type="ORF">CYMTET_48503</name>
</gene>
<keyword evidence="2" id="KW-1133">Transmembrane helix</keyword>
<dbReference type="SUPFAM" id="SSF52058">
    <property type="entry name" value="L domain-like"/>
    <property type="match status" value="1"/>
</dbReference>
<dbReference type="GO" id="GO:0005930">
    <property type="term" value="C:axoneme"/>
    <property type="evidence" value="ECO:0007669"/>
    <property type="project" value="UniProtKB-SubCell"/>
</dbReference>
<evidence type="ECO:0000313" key="3">
    <source>
        <dbReference type="EMBL" id="KAK3241772.1"/>
    </source>
</evidence>